<evidence type="ECO:0000313" key="2">
    <source>
        <dbReference type="Proteomes" id="UP001159405"/>
    </source>
</evidence>
<keyword evidence="2" id="KW-1185">Reference proteome</keyword>
<dbReference type="Gene3D" id="3.40.50.300">
    <property type="entry name" value="P-loop containing nucleotide triphosphate hydrolases"/>
    <property type="match status" value="1"/>
</dbReference>
<name>A0ABN8RT11_9CNID</name>
<comment type="caution">
    <text evidence="1">The sequence shown here is derived from an EMBL/GenBank/DDBJ whole genome shotgun (WGS) entry which is preliminary data.</text>
</comment>
<reference evidence="1 2" key="1">
    <citation type="submission" date="2022-05" db="EMBL/GenBank/DDBJ databases">
        <authorList>
            <consortium name="Genoscope - CEA"/>
            <person name="William W."/>
        </authorList>
    </citation>
    <scope>NUCLEOTIDE SEQUENCE [LARGE SCALE GENOMIC DNA]</scope>
</reference>
<dbReference type="SUPFAM" id="SSF52540">
    <property type="entry name" value="P-loop containing nucleoside triphosphate hydrolases"/>
    <property type="match status" value="1"/>
</dbReference>
<gene>
    <name evidence="1" type="ORF">PLOB_00026491</name>
</gene>
<dbReference type="PANTHER" id="PTHR14241">
    <property type="entry name" value="INTERFERON-INDUCED PROTEIN 44"/>
    <property type="match status" value="1"/>
</dbReference>
<proteinExistence type="predicted"/>
<dbReference type="EMBL" id="CALNXK010000317">
    <property type="protein sequence ID" value="CAH3182228.1"/>
    <property type="molecule type" value="Genomic_DNA"/>
</dbReference>
<dbReference type="Proteomes" id="UP001159405">
    <property type="component" value="Unassembled WGS sequence"/>
</dbReference>
<protein>
    <recommendedName>
        <fullName evidence="3">G domain-containing protein</fullName>
    </recommendedName>
</protein>
<evidence type="ECO:0000313" key="1">
    <source>
        <dbReference type="EMBL" id="CAH3182228.1"/>
    </source>
</evidence>
<accession>A0ABN8RT11</accession>
<dbReference type="CDD" id="cd00882">
    <property type="entry name" value="Ras_like_GTPase"/>
    <property type="match status" value="1"/>
</dbReference>
<dbReference type="PANTHER" id="PTHR14241:SF32">
    <property type="entry name" value="VWFA DOMAIN-CONTAINING PROTEIN-RELATED"/>
    <property type="match status" value="1"/>
</dbReference>
<dbReference type="InterPro" id="IPR027417">
    <property type="entry name" value="P-loop_NTPase"/>
</dbReference>
<organism evidence="1 2">
    <name type="scientific">Porites lobata</name>
    <dbReference type="NCBI Taxonomy" id="104759"/>
    <lineage>
        <taxon>Eukaryota</taxon>
        <taxon>Metazoa</taxon>
        <taxon>Cnidaria</taxon>
        <taxon>Anthozoa</taxon>
        <taxon>Hexacorallia</taxon>
        <taxon>Scleractinia</taxon>
        <taxon>Fungiina</taxon>
        <taxon>Poritidae</taxon>
        <taxon>Porites</taxon>
    </lineage>
</organism>
<evidence type="ECO:0008006" key="3">
    <source>
        <dbReference type="Google" id="ProtNLM"/>
    </source>
</evidence>
<sequence length="285" mass="31946">MSTEGIQGEVRDLKAKLQNYQAGSIEGLNSFKDAREGEMEGMQIKVAVFGMTGVGKSSLVNTIWKVLYGKESAPAIEQASGGEGTQILEEFHSRSASDSELGGFVFSDTRGFNFDFNNAEENELFRVLYGIESSGQHLERGEWAEEMAKEAGQAAHRLKKPPLADQVHVALWVIKGNDIRFENDQYIGKFAFVQQKLNREGVTIVTAVTHFDKLKSKNKNEVRRKAMEVTGSSRGNTFLFANWLPDEEDYDVQNQLEVLRMLKTALACGERSVKSRQVLRKLDKK</sequence>